<feature type="transmembrane region" description="Helical" evidence="1">
    <location>
        <begin position="14"/>
        <end position="36"/>
    </location>
</feature>
<evidence type="ECO:0000313" key="3">
    <source>
        <dbReference type="Proteomes" id="UP000094067"/>
    </source>
</evidence>
<proteinExistence type="predicted"/>
<evidence type="ECO:0000313" key="2">
    <source>
        <dbReference type="EMBL" id="ODM08494.1"/>
    </source>
</evidence>
<sequence>MPLDRDGILQGNGILLYALYVLNLFFKFCDMVTWVVRAEEHIVMFVLIF</sequence>
<dbReference type="Proteomes" id="UP000094067">
    <property type="component" value="Unassembled WGS sequence"/>
</dbReference>
<dbReference type="AlphaFoldDB" id="A0A1E3AID3"/>
<protein>
    <submittedName>
        <fullName evidence="2">Uncharacterized protein</fullName>
    </submittedName>
</protein>
<keyword evidence="1" id="KW-0472">Membrane</keyword>
<comment type="caution">
    <text evidence="2">The sequence shown here is derived from an EMBL/GenBank/DDBJ whole genome shotgun (WGS) entry which is preliminary data.</text>
</comment>
<organism evidence="2 3">
    <name type="scientific">Eisenbergiella tayi</name>
    <dbReference type="NCBI Taxonomy" id="1432052"/>
    <lineage>
        <taxon>Bacteria</taxon>
        <taxon>Bacillati</taxon>
        <taxon>Bacillota</taxon>
        <taxon>Clostridia</taxon>
        <taxon>Lachnospirales</taxon>
        <taxon>Lachnospiraceae</taxon>
        <taxon>Eisenbergiella</taxon>
    </lineage>
</organism>
<dbReference type="RefSeq" id="WP_159464032.1">
    <property type="nucleotide sequence ID" value="NZ_DAWDRA010000343.1"/>
</dbReference>
<keyword evidence="1" id="KW-0812">Transmembrane</keyword>
<name>A0A1E3AID3_9FIRM</name>
<keyword evidence="1" id="KW-1133">Transmembrane helix</keyword>
<gene>
    <name evidence="2" type="ORF">BEI61_00123</name>
</gene>
<accession>A0A1E3AID3</accession>
<reference evidence="2 3" key="1">
    <citation type="submission" date="2016-07" db="EMBL/GenBank/DDBJ databases">
        <title>Characterization of isolates of Eisenbergiella tayi derived from blood cultures, using whole genome sequencing.</title>
        <authorList>
            <person name="Burdz T."/>
            <person name="Wiebe D."/>
            <person name="Huynh C."/>
            <person name="Bernard K."/>
        </authorList>
    </citation>
    <scope>NUCLEOTIDE SEQUENCE [LARGE SCALE GENOMIC DNA]</scope>
    <source>
        <strain evidence="2 3">NML 110608</strain>
    </source>
</reference>
<dbReference type="EMBL" id="MCGH01000001">
    <property type="protein sequence ID" value="ODM08494.1"/>
    <property type="molecule type" value="Genomic_DNA"/>
</dbReference>
<evidence type="ECO:0000256" key="1">
    <source>
        <dbReference type="SAM" id="Phobius"/>
    </source>
</evidence>